<feature type="binding site" evidence="9">
    <location>
        <position position="259"/>
    </location>
    <ligand>
        <name>glycerol</name>
        <dbReference type="ChEBI" id="CHEBI:17754"/>
    </ligand>
</feature>
<dbReference type="NCBIfam" id="NF006941">
    <property type="entry name" value="PRK09423.1"/>
    <property type="match status" value="1"/>
</dbReference>
<dbReference type="SUPFAM" id="SSF56796">
    <property type="entry name" value="Dehydroquinate synthase-like"/>
    <property type="match status" value="1"/>
</dbReference>
<feature type="binding site" evidence="11">
    <location>
        <begin position="119"/>
        <end position="122"/>
    </location>
    <ligand>
        <name>NAD(+)</name>
        <dbReference type="ChEBI" id="CHEBI:57540"/>
    </ligand>
</feature>
<dbReference type="RefSeq" id="WP_006598403.1">
    <property type="nucleotide sequence ID" value="NZ_GL622359.1"/>
</dbReference>
<comment type="pathway">
    <text evidence="5">Polyol metabolism; glycerol fermentation; glycerone phosphate from glycerol (oxidative route): step 1/2.</text>
</comment>
<evidence type="ECO:0000256" key="9">
    <source>
        <dbReference type="PIRSR" id="PIRSR000112-1"/>
    </source>
</evidence>
<dbReference type="PANTHER" id="PTHR43616">
    <property type="entry name" value="GLYCEROL DEHYDROGENASE"/>
    <property type="match status" value="1"/>
</dbReference>
<feature type="binding site" evidence="11">
    <location>
        <position position="128"/>
    </location>
    <ligand>
        <name>NAD(+)</name>
        <dbReference type="ChEBI" id="CHEBI:57540"/>
    </ligand>
</feature>
<feature type="domain" description="Alcohol dehydrogenase iron-type/glycerol dehydrogenase GldA" evidence="12">
    <location>
        <begin position="11"/>
        <end position="156"/>
    </location>
</feature>
<dbReference type="HOGENOM" id="CLU_044754_1_0_9"/>
<keyword evidence="14" id="KW-1185">Reference proteome</keyword>
<feature type="binding site" evidence="9">
    <location>
        <position position="174"/>
    </location>
    <ligand>
        <name>glycerol</name>
        <dbReference type="ChEBI" id="CHEBI:17754"/>
    </ligand>
</feature>
<name>E6MG46_9FIRM</name>
<dbReference type="EC" id="1.1.1.6" evidence="6"/>
<gene>
    <name evidence="13" type="primary">dhaD</name>
    <name evidence="13" type="ORF">HMP0721_0979</name>
</gene>
<dbReference type="Gene3D" id="1.20.1090.10">
    <property type="entry name" value="Dehydroquinate synthase-like - alpha domain"/>
    <property type="match status" value="1"/>
</dbReference>
<dbReference type="CDD" id="cd08170">
    <property type="entry name" value="GlyDH"/>
    <property type="match status" value="1"/>
</dbReference>
<dbReference type="PIRSF" id="PIRSF000112">
    <property type="entry name" value="Glycerol_dehydrogenase"/>
    <property type="match status" value="1"/>
</dbReference>
<evidence type="ECO:0000259" key="12">
    <source>
        <dbReference type="Pfam" id="PF00465"/>
    </source>
</evidence>
<feature type="binding site" evidence="11">
    <location>
        <begin position="97"/>
        <end position="101"/>
    </location>
    <ligand>
        <name>NAD(+)</name>
        <dbReference type="ChEBI" id="CHEBI:57540"/>
    </ligand>
</feature>
<keyword evidence="3 13" id="KW-0560">Oxidoreductase</keyword>
<protein>
    <recommendedName>
        <fullName evidence="7">Glycerol dehydrogenase</fullName>
        <ecNumber evidence="6">1.1.1.6</ecNumber>
    </recommendedName>
</protein>
<evidence type="ECO:0000256" key="10">
    <source>
        <dbReference type="PIRSR" id="PIRSR000112-2"/>
    </source>
</evidence>
<dbReference type="GO" id="GO:0046872">
    <property type="term" value="F:metal ion binding"/>
    <property type="evidence" value="ECO:0007669"/>
    <property type="project" value="UniProtKB-KW"/>
</dbReference>
<comment type="caution">
    <text evidence="13">The sequence shown here is derived from an EMBL/GenBank/DDBJ whole genome shotgun (WGS) entry which is preliminary data.</text>
</comment>
<comment type="catalytic activity">
    <reaction evidence="8">
        <text>glycerol + NAD(+) = dihydroxyacetone + NADH + H(+)</text>
        <dbReference type="Rhea" id="RHEA:13769"/>
        <dbReference type="ChEBI" id="CHEBI:15378"/>
        <dbReference type="ChEBI" id="CHEBI:16016"/>
        <dbReference type="ChEBI" id="CHEBI:17754"/>
        <dbReference type="ChEBI" id="CHEBI:57540"/>
        <dbReference type="ChEBI" id="CHEBI:57945"/>
        <dbReference type="EC" id="1.1.1.6"/>
    </reaction>
</comment>
<dbReference type="Proteomes" id="UP000004754">
    <property type="component" value="Unassembled WGS sequence"/>
</dbReference>
<evidence type="ECO:0000256" key="1">
    <source>
        <dbReference type="ARBA" id="ARBA00007358"/>
    </source>
</evidence>
<dbReference type="STRING" id="887929.HMP0721_0979"/>
<evidence type="ECO:0000256" key="3">
    <source>
        <dbReference type="ARBA" id="ARBA00023002"/>
    </source>
</evidence>
<feature type="binding site" evidence="11">
    <location>
        <position position="130"/>
    </location>
    <ligand>
        <name>NAD(+)</name>
        <dbReference type="ChEBI" id="CHEBI:57540"/>
    </ligand>
</feature>
<dbReference type="eggNOG" id="COG0371">
    <property type="taxonomic scope" value="Bacteria"/>
</dbReference>
<dbReference type="InterPro" id="IPR018211">
    <property type="entry name" value="ADH_Fe_CS"/>
</dbReference>
<comment type="cofactor">
    <cofactor evidence="9">
        <name>Zn(2+)</name>
        <dbReference type="ChEBI" id="CHEBI:29105"/>
    </cofactor>
    <text evidence="9">Binds 1 zinc ion per subunit.</text>
</comment>
<evidence type="ECO:0000313" key="14">
    <source>
        <dbReference type="Proteomes" id="UP000004754"/>
    </source>
</evidence>
<keyword evidence="9" id="KW-0862">Zinc</keyword>
<dbReference type="InterPro" id="IPR001670">
    <property type="entry name" value="ADH_Fe/GldA"/>
</dbReference>
<keyword evidence="4 11" id="KW-0520">NAD</keyword>
<dbReference type="GO" id="GO:0008888">
    <property type="term" value="F:glycerol dehydrogenase (NAD+) activity"/>
    <property type="evidence" value="ECO:0007669"/>
    <property type="project" value="UniProtKB-EC"/>
</dbReference>
<evidence type="ECO:0000256" key="7">
    <source>
        <dbReference type="ARBA" id="ARBA00040132"/>
    </source>
</evidence>
<feature type="binding site" evidence="11">
    <location>
        <position position="134"/>
    </location>
    <ligand>
        <name>NAD(+)</name>
        <dbReference type="ChEBI" id="CHEBI:57540"/>
    </ligand>
</feature>
<accession>E6MG46</accession>
<reference evidence="13 14" key="1">
    <citation type="submission" date="2010-12" db="EMBL/GenBank/DDBJ databases">
        <authorList>
            <person name="Muzny D."/>
            <person name="Qin X."/>
            <person name="Deng J."/>
            <person name="Jiang H."/>
            <person name="Liu Y."/>
            <person name="Qu J."/>
            <person name="Song X.-Z."/>
            <person name="Zhang L."/>
            <person name="Thornton R."/>
            <person name="Coyle M."/>
            <person name="Francisco L."/>
            <person name="Jackson L."/>
            <person name="Javaid M."/>
            <person name="Korchina V."/>
            <person name="Kovar C."/>
            <person name="Mata R."/>
            <person name="Mathew T."/>
            <person name="Ngo R."/>
            <person name="Nguyen L."/>
            <person name="Nguyen N."/>
            <person name="Okwuonu G."/>
            <person name="Ongeri F."/>
            <person name="Pham C."/>
            <person name="Simmons D."/>
            <person name="Wilczek-Boney K."/>
            <person name="Hale W."/>
            <person name="Jakkamsetti A."/>
            <person name="Pham P."/>
            <person name="Ruth R."/>
            <person name="San Lucas F."/>
            <person name="Warren J."/>
            <person name="Zhang J."/>
            <person name="Zhao Z."/>
            <person name="Zhou C."/>
            <person name="Zhu D."/>
            <person name="Lee S."/>
            <person name="Bess C."/>
            <person name="Blankenburg K."/>
            <person name="Forbes L."/>
            <person name="Fu Q."/>
            <person name="Gubbala S."/>
            <person name="Hirani K."/>
            <person name="Jayaseelan J.C."/>
            <person name="Lara F."/>
            <person name="Munidasa M."/>
            <person name="Palculict T."/>
            <person name="Patil S."/>
            <person name="Pu L.-L."/>
            <person name="Saada N."/>
            <person name="Tang L."/>
            <person name="Weissenberger G."/>
            <person name="Zhu Y."/>
            <person name="Hemphill L."/>
            <person name="Shang Y."/>
            <person name="Youmans B."/>
            <person name="Ayvaz T."/>
            <person name="Ross M."/>
            <person name="Santibanez J."/>
            <person name="Aqrawi P."/>
            <person name="Gross S."/>
            <person name="Joshi V."/>
            <person name="Fowler G."/>
            <person name="Nazareth L."/>
            <person name="Reid J."/>
            <person name="Worley K."/>
            <person name="Petrosino J."/>
            <person name="Highlander S."/>
            <person name="Gibbs R."/>
        </authorList>
    </citation>
    <scope>NUCLEOTIDE SEQUENCE [LARGE SCALE GENOMIC DNA]</scope>
    <source>
        <strain evidence="13 14">ATCC 23263</strain>
    </source>
</reference>
<evidence type="ECO:0000256" key="11">
    <source>
        <dbReference type="PIRSR" id="PIRSR000112-3"/>
    </source>
</evidence>
<organism evidence="13 14">
    <name type="scientific">Pseudoramibacter alactolyticus ATCC 23263</name>
    <dbReference type="NCBI Taxonomy" id="887929"/>
    <lineage>
        <taxon>Bacteria</taxon>
        <taxon>Bacillati</taxon>
        <taxon>Bacillota</taxon>
        <taxon>Clostridia</taxon>
        <taxon>Eubacteriales</taxon>
        <taxon>Eubacteriaceae</taxon>
        <taxon>Pseudoramibacter</taxon>
    </lineage>
</organism>
<evidence type="ECO:0000256" key="5">
    <source>
        <dbReference type="ARBA" id="ARBA00037918"/>
    </source>
</evidence>
<dbReference type="AlphaFoldDB" id="E6MG46"/>
<feature type="binding site" evidence="9">
    <location>
        <position position="276"/>
    </location>
    <ligand>
        <name>glycerol</name>
        <dbReference type="ChEBI" id="CHEBI:17754"/>
    </ligand>
</feature>
<evidence type="ECO:0000256" key="8">
    <source>
        <dbReference type="ARBA" id="ARBA00049006"/>
    </source>
</evidence>
<comment type="similarity">
    <text evidence="1">Belongs to the iron-containing alcohol dehydrogenase family.</text>
</comment>
<dbReference type="Pfam" id="PF00465">
    <property type="entry name" value="Fe-ADH"/>
    <property type="match status" value="1"/>
</dbReference>
<dbReference type="Gene3D" id="3.40.50.1970">
    <property type="match status" value="1"/>
</dbReference>
<dbReference type="PROSITE" id="PS00913">
    <property type="entry name" value="ADH_IRON_1"/>
    <property type="match status" value="1"/>
</dbReference>
<dbReference type="OrthoDB" id="5198708at2"/>
<sequence length="372" mass="39914">MTTKTRAFESPGKYFQGPGEMQHLEAYTADYGKTVYAVTTPSFVDRVRRTLVPEFEKADRALICEKFGGQTDMEELKRLTVAAEAAGAEAVVGIGGGKALDAAKYVGIQLTLPIVMVPTIVSTDAPTSALSATYTAAGEHAGSIYYKRNPDVIVVDSQVIVDAPARFFAYGMGDALSTYFEAKAHVDHDVKNRVGDGYQTTLAAMALSELCYTTLMAKGVKAYQDVVAHRLTQDVEDIIEVNTLLSGIGVESAGCAAAHALNSGFSALSECQDASHGEIVAFGTLCELVLEDWPRKTIHQVMDFNLAVGLPVTLADIGLSSDDKARLMRVAQKAFTTKHIAAVPKATAPEVLIEAILQADRLGRSMRTRLDQ</sequence>
<dbReference type="PANTHER" id="PTHR43616:SF5">
    <property type="entry name" value="GLYCEROL DEHYDROGENASE 1"/>
    <property type="match status" value="1"/>
</dbReference>
<feature type="binding site" evidence="10">
    <location>
        <position position="124"/>
    </location>
    <ligand>
        <name>glycerol</name>
        <dbReference type="ChEBI" id="CHEBI:17754"/>
    </ligand>
</feature>
<dbReference type="EMBL" id="AEQN01000016">
    <property type="protein sequence ID" value="EFV01586.1"/>
    <property type="molecule type" value="Genomic_DNA"/>
</dbReference>
<evidence type="ECO:0000256" key="4">
    <source>
        <dbReference type="ARBA" id="ARBA00023027"/>
    </source>
</evidence>
<dbReference type="InterPro" id="IPR016205">
    <property type="entry name" value="Glycerol_DH"/>
</dbReference>
<evidence type="ECO:0000256" key="2">
    <source>
        <dbReference type="ARBA" id="ARBA00022723"/>
    </source>
</evidence>
<evidence type="ECO:0000256" key="6">
    <source>
        <dbReference type="ARBA" id="ARBA00039147"/>
    </source>
</evidence>
<proteinExistence type="inferred from homology"/>
<keyword evidence="2 9" id="KW-0479">Metal-binding</keyword>
<evidence type="ECO:0000313" key="13">
    <source>
        <dbReference type="EMBL" id="EFV01586.1"/>
    </source>
</evidence>